<dbReference type="Proteomes" id="UP001611548">
    <property type="component" value="Unassembled WGS sequence"/>
</dbReference>
<dbReference type="RefSeq" id="WP_055473498.1">
    <property type="nucleotide sequence ID" value="NZ_JBIRWE010000008.1"/>
</dbReference>
<proteinExistence type="predicted"/>
<feature type="region of interest" description="Disordered" evidence="1">
    <location>
        <begin position="52"/>
        <end position="121"/>
    </location>
</feature>
<evidence type="ECO:0000313" key="2">
    <source>
        <dbReference type="EMBL" id="MFI1966388.1"/>
    </source>
</evidence>
<keyword evidence="3" id="KW-1185">Reference proteome</keyword>
<organism evidence="2 3">
    <name type="scientific">Streptomyces pathocidini</name>
    <dbReference type="NCBI Taxonomy" id="1650571"/>
    <lineage>
        <taxon>Bacteria</taxon>
        <taxon>Bacillati</taxon>
        <taxon>Actinomycetota</taxon>
        <taxon>Actinomycetes</taxon>
        <taxon>Kitasatosporales</taxon>
        <taxon>Streptomycetaceae</taxon>
        <taxon>Streptomyces</taxon>
    </lineage>
</organism>
<accession>A0ABW7V0A7</accession>
<sequence length="139" mass="14240">MTGDEGDAEAGADGLSEVAAEAEAEGETGTEAKGSAAAVSLLLPSDTSRLCASLSTHPLRPPTSTAATTTATAADLSRPLFRVPTPAIMASSSDHPTGAHTQAQAKGRPEDSVPVRDQDEIRPARAFDTFNAFPLPPEQ</sequence>
<feature type="compositionally biased region" description="Polar residues" evidence="1">
    <location>
        <begin position="90"/>
        <end position="104"/>
    </location>
</feature>
<name>A0ABW7V0A7_9ACTN</name>
<feature type="compositionally biased region" description="Basic and acidic residues" evidence="1">
    <location>
        <begin position="107"/>
        <end position="121"/>
    </location>
</feature>
<protein>
    <submittedName>
        <fullName evidence="2">Uncharacterized protein</fullName>
    </submittedName>
</protein>
<feature type="compositionally biased region" description="Low complexity" evidence="1">
    <location>
        <begin position="65"/>
        <end position="74"/>
    </location>
</feature>
<comment type="caution">
    <text evidence="2">The sequence shown here is derived from an EMBL/GenBank/DDBJ whole genome shotgun (WGS) entry which is preliminary data.</text>
</comment>
<feature type="region of interest" description="Disordered" evidence="1">
    <location>
        <begin position="1"/>
        <end position="35"/>
    </location>
</feature>
<evidence type="ECO:0000313" key="3">
    <source>
        <dbReference type="Proteomes" id="UP001611548"/>
    </source>
</evidence>
<dbReference type="EMBL" id="JBIRWE010000008">
    <property type="protein sequence ID" value="MFI1966388.1"/>
    <property type="molecule type" value="Genomic_DNA"/>
</dbReference>
<gene>
    <name evidence="2" type="ORF">ACH429_20150</name>
</gene>
<evidence type="ECO:0000256" key="1">
    <source>
        <dbReference type="SAM" id="MobiDB-lite"/>
    </source>
</evidence>
<feature type="compositionally biased region" description="Acidic residues" evidence="1">
    <location>
        <begin position="1"/>
        <end position="10"/>
    </location>
</feature>
<reference evidence="2 3" key="1">
    <citation type="submission" date="2024-10" db="EMBL/GenBank/DDBJ databases">
        <title>The Natural Products Discovery Center: Release of the First 8490 Sequenced Strains for Exploring Actinobacteria Biosynthetic Diversity.</title>
        <authorList>
            <person name="Kalkreuter E."/>
            <person name="Kautsar S.A."/>
            <person name="Yang D."/>
            <person name="Bader C.D."/>
            <person name="Teijaro C.N."/>
            <person name="Fluegel L."/>
            <person name="Davis C.M."/>
            <person name="Simpson J.R."/>
            <person name="Lauterbach L."/>
            <person name="Steele A.D."/>
            <person name="Gui C."/>
            <person name="Meng S."/>
            <person name="Li G."/>
            <person name="Viehrig K."/>
            <person name="Ye F."/>
            <person name="Su P."/>
            <person name="Kiefer A.F."/>
            <person name="Nichols A."/>
            <person name="Cepeda A.J."/>
            <person name="Yan W."/>
            <person name="Fan B."/>
            <person name="Jiang Y."/>
            <person name="Adhikari A."/>
            <person name="Zheng C.-J."/>
            <person name="Schuster L."/>
            <person name="Cowan T.M."/>
            <person name="Smanski M.J."/>
            <person name="Chevrette M.G."/>
            <person name="De Carvalho L.P.S."/>
            <person name="Shen B."/>
        </authorList>
    </citation>
    <scope>NUCLEOTIDE SEQUENCE [LARGE SCALE GENOMIC DNA]</scope>
    <source>
        <strain evidence="2 3">NPDC020327</strain>
    </source>
</reference>